<protein>
    <recommendedName>
        <fullName evidence="4">Lipoprotein</fullName>
    </recommendedName>
</protein>
<dbReference type="AlphaFoldDB" id="A0AAD0NE64"/>
<proteinExistence type="predicted"/>
<dbReference type="Proteomes" id="UP000244809">
    <property type="component" value="Chromosome 3"/>
</dbReference>
<accession>A0AAD0NE64</accession>
<gene>
    <name evidence="2" type="ORF">B9Z07_29585</name>
</gene>
<evidence type="ECO:0008006" key="4">
    <source>
        <dbReference type="Google" id="ProtNLM"/>
    </source>
</evidence>
<keyword evidence="1" id="KW-0732">Signal</keyword>
<reference evidence="2 3" key="1">
    <citation type="submission" date="2017-04" db="EMBL/GenBank/DDBJ databases">
        <title>Complete genome sequence of Burkholderia cenocepacia PC184 Midwest clone.</title>
        <authorList>
            <person name="Mulks M.H."/>
            <person name="Cooper V.S."/>
        </authorList>
    </citation>
    <scope>NUCLEOTIDE SEQUENCE [LARGE SCALE GENOMIC DNA]</scope>
    <source>
        <strain evidence="2 3">PC184 Mulks</strain>
    </source>
</reference>
<feature type="chain" id="PRO_5041979656" description="Lipoprotein" evidence="1">
    <location>
        <begin position="32"/>
        <end position="152"/>
    </location>
</feature>
<evidence type="ECO:0000256" key="1">
    <source>
        <dbReference type="SAM" id="SignalP"/>
    </source>
</evidence>
<sequence>MVSFMYRTLGSVTAATAISVAALAMPGWATAAAATVPPQQAEAPRSMEMYAFELPFAGIVEAARSVLTKNGMVAISEEHVIAGENKASHYRYVIVVTPAKSNPNKSYLWIDVTTGETLPPPGAAAPRDELHAFMTQLGEKLGTVPQFVRAAN</sequence>
<name>A0AAD0NE64_9BURK</name>
<feature type="signal peptide" evidence="1">
    <location>
        <begin position="1"/>
        <end position="31"/>
    </location>
</feature>
<evidence type="ECO:0000313" key="3">
    <source>
        <dbReference type="Proteomes" id="UP000244809"/>
    </source>
</evidence>
<organism evidence="2 3">
    <name type="scientific">Burkholderia cenocepacia</name>
    <dbReference type="NCBI Taxonomy" id="95486"/>
    <lineage>
        <taxon>Bacteria</taxon>
        <taxon>Pseudomonadati</taxon>
        <taxon>Pseudomonadota</taxon>
        <taxon>Betaproteobacteria</taxon>
        <taxon>Burkholderiales</taxon>
        <taxon>Burkholderiaceae</taxon>
        <taxon>Burkholderia</taxon>
        <taxon>Burkholderia cepacia complex</taxon>
    </lineage>
</organism>
<dbReference type="EMBL" id="CP021069">
    <property type="protein sequence ID" value="AWG32828.1"/>
    <property type="molecule type" value="Genomic_DNA"/>
</dbReference>
<evidence type="ECO:0000313" key="2">
    <source>
        <dbReference type="EMBL" id="AWG32828.1"/>
    </source>
</evidence>